<dbReference type="EMBL" id="FNHB01000003">
    <property type="protein sequence ID" value="SDM29803.1"/>
    <property type="molecule type" value="Genomic_DNA"/>
</dbReference>
<feature type="domain" description="N-acetyltransferase" evidence="1">
    <location>
        <begin position="114"/>
        <end position="243"/>
    </location>
</feature>
<proteinExistence type="predicted"/>
<dbReference type="STRING" id="146817.SAMN04488502_103190"/>
<dbReference type="Gene3D" id="3.40.630.30">
    <property type="match status" value="1"/>
</dbReference>
<dbReference type="Proteomes" id="UP000214880">
    <property type="component" value="Unassembled WGS sequence"/>
</dbReference>
<dbReference type="GO" id="GO:0016747">
    <property type="term" value="F:acyltransferase activity, transferring groups other than amino-acyl groups"/>
    <property type="evidence" value="ECO:0007669"/>
    <property type="project" value="InterPro"/>
</dbReference>
<evidence type="ECO:0000313" key="3">
    <source>
        <dbReference type="Proteomes" id="UP000214880"/>
    </source>
</evidence>
<protein>
    <submittedName>
        <fullName evidence="2">Acetyltransferase (GNAT) family protein</fullName>
    </submittedName>
</protein>
<keyword evidence="2" id="KW-0808">Transferase</keyword>
<evidence type="ECO:0000313" key="2">
    <source>
        <dbReference type="EMBL" id="SDM29803.1"/>
    </source>
</evidence>
<evidence type="ECO:0000259" key="1">
    <source>
        <dbReference type="PROSITE" id="PS51186"/>
    </source>
</evidence>
<reference evidence="2 3" key="1">
    <citation type="submission" date="2016-10" db="EMBL/GenBank/DDBJ databases">
        <authorList>
            <person name="de Groot N.N."/>
        </authorList>
    </citation>
    <scope>NUCLEOTIDE SEQUENCE [LARGE SCALE GENOMIC DNA]</scope>
    <source>
        <strain evidence="2 3">DSM 1736</strain>
    </source>
</reference>
<dbReference type="RefSeq" id="WP_092071727.1">
    <property type="nucleotide sequence ID" value="NZ_FNHB01000003.1"/>
</dbReference>
<dbReference type="OrthoDB" id="9805924at2"/>
<keyword evidence="3" id="KW-1185">Reference proteome</keyword>
<gene>
    <name evidence="2" type="ORF">SAMN04488502_103190</name>
</gene>
<organism evidence="2 3">
    <name type="scientific">Dendrosporobacter quercicolus</name>
    <dbReference type="NCBI Taxonomy" id="146817"/>
    <lineage>
        <taxon>Bacteria</taxon>
        <taxon>Bacillati</taxon>
        <taxon>Bacillota</taxon>
        <taxon>Negativicutes</taxon>
        <taxon>Selenomonadales</taxon>
        <taxon>Sporomusaceae</taxon>
        <taxon>Dendrosporobacter</taxon>
    </lineage>
</organism>
<dbReference type="InterPro" id="IPR056935">
    <property type="entry name" value="Rv0428c-like_C"/>
</dbReference>
<sequence>MIRTIEEYSLNALPALQTMIYDGWVLRFAGGYSKRANSVNPLYPSTEPPLAKIRNCEQFYAAKNLSAVFKITPAALPPALDAILAEQGYRRDSPASVQVLDLTGLTPSFDEQMTASQQLTEEWLTDFCRFSSVSNKNKPVLKYMLKNIIPNKYIVSLKAGSSAIGGGVGVLQGEFIGLYDIVIDSAYRNQGYGQKLVSGLLRLGRSAGAKKAYLQVMSNNYPAVKLYSGMGFTELYQYWYRIK</sequence>
<dbReference type="Pfam" id="PF24553">
    <property type="entry name" value="Rv0428c_C"/>
    <property type="match status" value="1"/>
</dbReference>
<dbReference type="SUPFAM" id="SSF55729">
    <property type="entry name" value="Acyl-CoA N-acyltransferases (Nat)"/>
    <property type="match status" value="1"/>
</dbReference>
<accession>A0A1G9S2T9</accession>
<dbReference type="AlphaFoldDB" id="A0A1G9S2T9"/>
<dbReference type="InterPro" id="IPR000182">
    <property type="entry name" value="GNAT_dom"/>
</dbReference>
<dbReference type="InterPro" id="IPR016181">
    <property type="entry name" value="Acyl_CoA_acyltransferase"/>
</dbReference>
<name>A0A1G9S2T9_9FIRM</name>
<dbReference type="PROSITE" id="PS51186">
    <property type="entry name" value="GNAT"/>
    <property type="match status" value="1"/>
</dbReference>
<dbReference type="CDD" id="cd04301">
    <property type="entry name" value="NAT_SF"/>
    <property type="match status" value="1"/>
</dbReference>